<dbReference type="AlphaFoldDB" id="X0X3Y8"/>
<proteinExistence type="predicted"/>
<accession>X0X3Y8</accession>
<comment type="caution">
    <text evidence="1">The sequence shown here is derived from an EMBL/GenBank/DDBJ whole genome shotgun (WGS) entry which is preliminary data.</text>
</comment>
<protein>
    <recommendedName>
        <fullName evidence="2">HTH cro/C1-type domain-containing protein</fullName>
    </recommendedName>
</protein>
<evidence type="ECO:0008006" key="2">
    <source>
        <dbReference type="Google" id="ProtNLM"/>
    </source>
</evidence>
<reference evidence="1" key="1">
    <citation type="journal article" date="2014" name="Front. Microbiol.">
        <title>High frequency of phylogenetically diverse reductive dehalogenase-homologous genes in deep subseafloor sedimentary metagenomes.</title>
        <authorList>
            <person name="Kawai M."/>
            <person name="Futagami T."/>
            <person name="Toyoda A."/>
            <person name="Takaki Y."/>
            <person name="Nishi S."/>
            <person name="Hori S."/>
            <person name="Arai W."/>
            <person name="Tsubouchi T."/>
            <person name="Morono Y."/>
            <person name="Uchiyama I."/>
            <person name="Ito T."/>
            <person name="Fujiyama A."/>
            <person name="Inagaki F."/>
            <person name="Takami H."/>
        </authorList>
    </citation>
    <scope>NUCLEOTIDE SEQUENCE</scope>
    <source>
        <strain evidence="1">Expedition CK06-06</strain>
    </source>
</reference>
<evidence type="ECO:0000313" key="1">
    <source>
        <dbReference type="EMBL" id="GAG30127.1"/>
    </source>
</evidence>
<gene>
    <name evidence="1" type="ORF">S01H1_73576</name>
</gene>
<name>X0X3Y8_9ZZZZ</name>
<dbReference type="EMBL" id="BARS01049170">
    <property type="protein sequence ID" value="GAG30127.1"/>
    <property type="molecule type" value="Genomic_DNA"/>
</dbReference>
<sequence>MSNESNHAGREFSHAKFCAVTRGKLKDRGWQRDMAKAVERSPTSVCLWLAGLRVPGRSLWPAIAVYCGVEVEEITRKRRTK</sequence>
<organism evidence="1">
    <name type="scientific">marine sediment metagenome</name>
    <dbReference type="NCBI Taxonomy" id="412755"/>
    <lineage>
        <taxon>unclassified sequences</taxon>
        <taxon>metagenomes</taxon>
        <taxon>ecological metagenomes</taxon>
    </lineage>
</organism>